<dbReference type="Pfam" id="PF11640">
    <property type="entry name" value="TAN"/>
    <property type="match status" value="1"/>
</dbReference>
<dbReference type="InterPro" id="IPR038980">
    <property type="entry name" value="ATM_plant"/>
</dbReference>
<feature type="domain" description="Telomere-length maintenance and DNA damage repair" evidence="3">
    <location>
        <begin position="23"/>
        <end position="159"/>
    </location>
</feature>
<dbReference type="SUPFAM" id="SSF48371">
    <property type="entry name" value="ARM repeat"/>
    <property type="match status" value="1"/>
</dbReference>
<protein>
    <recommendedName>
        <fullName evidence="3">Telomere-length maintenance and DNA damage repair domain-containing protein</fullName>
    </recommendedName>
</protein>
<dbReference type="GO" id="GO:0004674">
    <property type="term" value="F:protein serine/threonine kinase activity"/>
    <property type="evidence" value="ECO:0007669"/>
    <property type="project" value="InterPro"/>
</dbReference>
<dbReference type="PANTHER" id="PTHR37079:SF4">
    <property type="entry name" value="SERINE_THREONINE-PROTEIN KINASE ATM"/>
    <property type="match status" value="1"/>
</dbReference>
<dbReference type="InterPro" id="IPR016024">
    <property type="entry name" value="ARM-type_fold"/>
</dbReference>
<dbReference type="Proteomes" id="UP000249056">
    <property type="component" value="Unassembled WGS sequence"/>
</dbReference>
<comment type="subunit">
    <text evidence="1">Associates with DNA double-strand breaks.</text>
</comment>
<keyword evidence="5" id="KW-1185">Reference proteome</keyword>
<dbReference type="GO" id="GO:0006974">
    <property type="term" value="P:DNA damage response"/>
    <property type="evidence" value="ECO:0007669"/>
    <property type="project" value="InterPro"/>
</dbReference>
<comment type="function">
    <text evidence="2">Serine/threonine protein kinase which activates checkpoint signaling upon genotoxic stresses such as ionizing radiation (IR), ultraviolet light (UV), or DNA replication stalling, thereby acting as a DNA damage sensor. Recognizes the substrate consensus sequence [ST]-Q. Phosphorylates histone H2A to form H2AS128ph (gamma-H2A) at sites of DNA damage, involved in the regulation of DNA damage response mechanism. Required for the control of telomere length and genome stability.</text>
</comment>
<evidence type="ECO:0000259" key="3">
    <source>
        <dbReference type="SMART" id="SM01342"/>
    </source>
</evidence>
<organism evidence="4 5">
    <name type="scientific">Monilinia fructigena</name>
    <dbReference type="NCBI Taxonomy" id="38457"/>
    <lineage>
        <taxon>Eukaryota</taxon>
        <taxon>Fungi</taxon>
        <taxon>Dikarya</taxon>
        <taxon>Ascomycota</taxon>
        <taxon>Pezizomycotina</taxon>
        <taxon>Leotiomycetes</taxon>
        <taxon>Helotiales</taxon>
        <taxon>Sclerotiniaceae</taxon>
        <taxon>Monilinia</taxon>
    </lineage>
</organism>
<evidence type="ECO:0000256" key="1">
    <source>
        <dbReference type="ARBA" id="ARBA00011370"/>
    </source>
</evidence>
<gene>
    <name evidence="4" type="ORF">DID88_007296</name>
</gene>
<evidence type="ECO:0000313" key="4">
    <source>
        <dbReference type="EMBL" id="RAL68574.1"/>
    </source>
</evidence>
<evidence type="ECO:0000256" key="2">
    <source>
        <dbReference type="ARBA" id="ARBA00025079"/>
    </source>
</evidence>
<proteinExistence type="predicted"/>
<dbReference type="PANTHER" id="PTHR37079">
    <property type="entry name" value="SERINE/THREONINE-PROTEIN KINASE ATM"/>
    <property type="match status" value="1"/>
</dbReference>
<accession>A0A395J8X9</accession>
<name>A0A395J8X9_9HELO</name>
<dbReference type="OrthoDB" id="381190at2759"/>
<dbReference type="SMART" id="SM01342">
    <property type="entry name" value="TAN"/>
    <property type="match status" value="1"/>
</dbReference>
<evidence type="ECO:0000313" key="5">
    <source>
        <dbReference type="Proteomes" id="UP000249056"/>
    </source>
</evidence>
<sequence>MSPAYGGREVTLNEIEGILRHRKGEITKCLKDIKDIFHGIHKADNVDQLHDDTYHKLFEILFEIVIEEKRKYLVSAKSKKLSATRLELCAKTIYSIVEAGVNKFKKRTVNALITHIVDTIPTSTGGYFQLIATDYLKALGYLLEQPAIAGGLKESRSELIDFSICGIELYLGNNDGDLSLSGNGISHSSLPKSSSGLGIPKVANSVSRSNVEGLCQILFSLLSTTSNPSSPTLEQAAGIIMRLLQYQNSNVSKLHQVAFSVLNIVLSFFGEHRTSSSFSIGRELLPLICRLWQGNPKDEMINSVRDEMLIGLYHIHLHLESNIMSNEDVELHSNLNDLLDALKSDYSRRADRDQLQLDDLEVLELSSQQMSRDTFRLHCFRLKPHNNRTAERSWANLLAMAILERLVRVREHIHQVKTKVGDDSDIYPRKRQRVSQSSERLLDPLKSGDQNIRLAGLQLVPFLLQDCKLPASSLKELLDHLGNCALDKRSHIASWALLGIASCTYQVCATDESLIDWKQLWHSGAKSLTFAGTCRAAALALHAIHAKNLVDYRDIEDNVNAIIAAADISGPPVLCDSSIFLVNHLLQVKIIHCSIRKPFAPLLLCCVVADEPWPTKLPIYSNSRHIGGALSQAWQYHLDGEKVLRYLLLLDNGAPVGADFLLHFLSLVAGEIKRRRLGPESLSALDDDPMDIDDEFSTQRSHSGIEAQKLNIPRRVIALEMSSSSFYIDTIGRLMLATEMYELPESCTVPTSFIDELVSMKDEEILSCRPLMRDVLQSDLFLDETDAYRLLQRVGSTLSSAEFMTSEVAMCACLDILIGLLPIWSVEEESSFGVHAKQLYDFLISRIQYNKASTVVQLGIVSLLRQLLRTNQDYGNAPSRPSPRTSLLELLEKGNASTQFFIGDQLSEIFELFTLKEHDKIFVDVLEILPSDPEALEGIALRLYVLAKLASRWSTLLRRCIYHIFETPGRILGSVRHATWCLANVASALALPSPQELDDGRYTIPNIWLLYSQRLIGVRPGRGFCPYDDAGSRYPAGPSRRAAKDSAVHLLQKCFAKIMAYCIANDISTPPSSDKKHISGETRLKKRLGQELFLESVNLHFTDILATLFNIIDQEQNVEKSFAKDESLVYAAAIMRKIKSLSSSEVTLPANQQPTFKAKYLSHEIKHLKLLKTIHPALGSLHACSVLRKLRVLISLAGSAVTEGYPLEMLLRSIRPFIKDPECADDAIGILQYLLSQGSEYLKSSPPFVASIALSILGSLRVFMQESRSSTTQESQHQATMSKAQKFHLWVGKYASEYESPVLVGSLSKSFNSLVACAQQVRAIGNAERGTVESTLLDQLLEDEKNGGALLTLPARKLALSMLCSEFQHPSSFRTDIYGGDAAAEERAAVVWKSCRGHSSNKQYMSWAARILGRAFAATGHVHHELLRESTLSNMKELNAPSKVNIQSRACILSILQSLILGDDRSAVGIAETALRVIVTTSDEYILEISRQALSLPVFEASAWNPYPVPPCEVANPVDGSGSLRDHLEADSILSSNWLRDLSIALVRAVPQDPILCALAPVLRDIPEFADQAFPFILHLVLSTDFPAQKNNRDQISNAFAVWFPKSQSVEKNNLKTLINSILYLRTQPLPHEKSSADRLHWLNLDYLKVATAAIHCGMFKTALIFVEEHQSIPVKSSRRSSNMKDGSEAPELPTDLLLAIFENIDDPDLYYGVQQTSNLSTILARLEYERDGAKSLAFRGAQYDSHFKKQDPRAAQDAQSLVKALDMLSLSGLLTLYCKHTRILE</sequence>
<reference evidence="4 5" key="1">
    <citation type="submission" date="2018-06" db="EMBL/GenBank/DDBJ databases">
        <title>Genome Sequence of the Brown Rot Fungal Pathogen Monilinia fructigena.</title>
        <authorList>
            <person name="Landi L."/>
            <person name="De Miccolis Angelini R.M."/>
            <person name="Pollastro S."/>
            <person name="Abate D."/>
            <person name="Faretra F."/>
            <person name="Romanazzi G."/>
        </authorList>
    </citation>
    <scope>NUCLEOTIDE SEQUENCE [LARGE SCALE GENOMIC DNA]</scope>
    <source>
        <strain evidence="4 5">Mfrg269</strain>
    </source>
</reference>
<dbReference type="InterPro" id="IPR021668">
    <property type="entry name" value="TAN"/>
</dbReference>
<dbReference type="EMBL" id="QKRW01000001">
    <property type="protein sequence ID" value="RAL68574.1"/>
    <property type="molecule type" value="Genomic_DNA"/>
</dbReference>
<comment type="caution">
    <text evidence="4">The sequence shown here is derived from an EMBL/GenBank/DDBJ whole genome shotgun (WGS) entry which is preliminary data.</text>
</comment>